<keyword evidence="4" id="KW-1185">Reference proteome</keyword>
<dbReference type="InterPro" id="IPR050552">
    <property type="entry name" value="LacD_aldolase"/>
</dbReference>
<dbReference type="Proteomes" id="UP001430172">
    <property type="component" value="Unassembled WGS sequence"/>
</dbReference>
<sequence length="311" mass="32897">MAIDHPENYLKLFDADLDAVSFEEVVESKLDMVRVLSRHATSVLLDPIWSLGQSVAAGAVPGDVGVISGIEDLYYRPDSAVGFDTGLRLKEGWDPAVLATLGVDAAKLVVFHREDQDEAVVAQQHAVVAEAAAQCRAQQMPLVVEPLWFPVGDEDTADPAVRAVRRSSVLASARSFRQAGADIMKVEFPVLDLDDLDAAHEACAALDSAIDGPWVLLSAGVTFEGFRTQLDVAADHGCSGFMAGRAIWGDAVGRMDAAARAAGAELAARRLDELAEVLEGRGAPAWTPVDPGEVAALVGPDWYRGAVGSPS</sequence>
<evidence type="ECO:0008006" key="5">
    <source>
        <dbReference type="Google" id="ProtNLM"/>
    </source>
</evidence>
<dbReference type="SUPFAM" id="SSF51569">
    <property type="entry name" value="Aldolase"/>
    <property type="match status" value="1"/>
</dbReference>
<protein>
    <recommendedName>
        <fullName evidence="5">Tagatose 1,6-diphosphate aldolase</fullName>
    </recommendedName>
</protein>
<dbReference type="PANTHER" id="PTHR39340:SF1">
    <property type="entry name" value="SULFOFRUCTOSEPHOSPHATE ALDOLASE"/>
    <property type="match status" value="1"/>
</dbReference>
<accession>A0ABS2CMB6</accession>
<evidence type="ECO:0000256" key="2">
    <source>
        <dbReference type="ARBA" id="ARBA00023239"/>
    </source>
</evidence>
<evidence type="ECO:0000313" key="4">
    <source>
        <dbReference type="Proteomes" id="UP001430172"/>
    </source>
</evidence>
<dbReference type="Pfam" id="PF01791">
    <property type="entry name" value="DeoC"/>
    <property type="match status" value="1"/>
</dbReference>
<organism evidence="3 4">
    <name type="scientific">Phycicoccus sonneratiae</name>
    <dbReference type="NCBI Taxonomy" id="2807628"/>
    <lineage>
        <taxon>Bacteria</taxon>
        <taxon>Bacillati</taxon>
        <taxon>Actinomycetota</taxon>
        <taxon>Actinomycetes</taxon>
        <taxon>Micrococcales</taxon>
        <taxon>Intrasporangiaceae</taxon>
        <taxon>Phycicoccus</taxon>
    </lineage>
</organism>
<comment type="caution">
    <text evidence="3">The sequence shown here is derived from an EMBL/GenBank/DDBJ whole genome shotgun (WGS) entry which is preliminary data.</text>
</comment>
<reference evidence="3" key="1">
    <citation type="submission" date="2021-02" db="EMBL/GenBank/DDBJ databases">
        <title>Phycicoccus sp. MQZ13P-5T, whole genome shotgun sequence.</title>
        <authorList>
            <person name="Tuo L."/>
        </authorList>
    </citation>
    <scope>NUCLEOTIDE SEQUENCE</scope>
    <source>
        <strain evidence="3">MQZ13P-5</strain>
    </source>
</reference>
<dbReference type="InterPro" id="IPR013785">
    <property type="entry name" value="Aldolase_TIM"/>
</dbReference>
<dbReference type="PANTHER" id="PTHR39340">
    <property type="entry name" value="SULFOFRUCTOSEPHOSPHATE ALDOLASE"/>
    <property type="match status" value="1"/>
</dbReference>
<dbReference type="EMBL" id="JAFDVD010000012">
    <property type="protein sequence ID" value="MBM6401032.1"/>
    <property type="molecule type" value="Genomic_DNA"/>
</dbReference>
<dbReference type="InterPro" id="IPR002915">
    <property type="entry name" value="DeoC/FbaB/LacD_aldolase"/>
</dbReference>
<comment type="similarity">
    <text evidence="1">Belongs to the aldolase LacD family.</text>
</comment>
<keyword evidence="2" id="KW-0456">Lyase</keyword>
<dbReference type="Gene3D" id="3.20.20.70">
    <property type="entry name" value="Aldolase class I"/>
    <property type="match status" value="1"/>
</dbReference>
<name>A0ABS2CMB6_9MICO</name>
<dbReference type="RefSeq" id="WP_204131495.1">
    <property type="nucleotide sequence ID" value="NZ_JAFDVD010000012.1"/>
</dbReference>
<evidence type="ECO:0000256" key="1">
    <source>
        <dbReference type="ARBA" id="ARBA00008679"/>
    </source>
</evidence>
<evidence type="ECO:0000313" key="3">
    <source>
        <dbReference type="EMBL" id="MBM6401032.1"/>
    </source>
</evidence>
<gene>
    <name evidence="3" type="ORF">JQN70_11585</name>
</gene>
<proteinExistence type="inferred from homology"/>